<dbReference type="InterPro" id="IPR001279">
    <property type="entry name" value="Metallo-B-lactamas"/>
</dbReference>
<dbReference type="GO" id="GO:0016787">
    <property type="term" value="F:hydrolase activity"/>
    <property type="evidence" value="ECO:0007669"/>
    <property type="project" value="UniProtKB-KW"/>
</dbReference>
<dbReference type="SMART" id="SM00849">
    <property type="entry name" value="Lactamase_B"/>
    <property type="match status" value="1"/>
</dbReference>
<dbReference type="AlphaFoldDB" id="A0A3B0RG71"/>
<reference evidence="2" key="1">
    <citation type="submission" date="2018-06" db="EMBL/GenBank/DDBJ databases">
        <authorList>
            <person name="Zhirakovskaya E."/>
        </authorList>
    </citation>
    <scope>NUCLEOTIDE SEQUENCE</scope>
</reference>
<gene>
    <name evidence="2" type="ORF">MNBD_ALPHA06-61</name>
</gene>
<dbReference type="PANTHER" id="PTHR23131">
    <property type="entry name" value="ENDORIBONUCLEASE LACTB2"/>
    <property type="match status" value="1"/>
</dbReference>
<dbReference type="Pfam" id="PF00753">
    <property type="entry name" value="Lactamase_B"/>
    <property type="match status" value="1"/>
</dbReference>
<dbReference type="Gene3D" id="1.10.10.10">
    <property type="entry name" value="Winged helix-like DNA-binding domain superfamily/Winged helix DNA-binding domain"/>
    <property type="match status" value="1"/>
</dbReference>
<dbReference type="InterPro" id="IPR041516">
    <property type="entry name" value="LACTB2_WH"/>
</dbReference>
<dbReference type="SUPFAM" id="SSF56281">
    <property type="entry name" value="Metallo-hydrolase/oxidoreductase"/>
    <property type="match status" value="1"/>
</dbReference>
<sequence length="298" mass="33032">MTIPYIRQFEFTYGQAEKISPYVRRLVANNPGPFTAWGTNVYLVGSGELVVIDPGPDTDQHFETLLKAIKPAKVSAVFVTHHHMDHSPMAPRLAAHFGCKTHGFGSSKRNKNDDTDQLEAGVDTRFCPDIRVRDGQVFTGDTWQIKCIHTPGHTSNHMCYLVEPDNGLICGDHVMAWATSVVLPPDGNMRDYLASLAKVQHLHPAALWPGHGPAVTDVQPFLTAYIQHRAMRDAQILAQLQQGQNKIKQMVKNIYTDIDPRLYPAAGYSVLAHLIGLAETGQVKCSKTPTINSRFDLV</sequence>
<protein>
    <submittedName>
        <fullName evidence="2">MBL-fold metallo-hydrolase superfamily</fullName>
    </submittedName>
</protein>
<dbReference type="CDD" id="cd16278">
    <property type="entry name" value="metallo-hydrolase-like_MBL-fold"/>
    <property type="match status" value="1"/>
</dbReference>
<dbReference type="InterPro" id="IPR050662">
    <property type="entry name" value="Sec-metab_biosynth-thioest"/>
</dbReference>
<proteinExistence type="predicted"/>
<evidence type="ECO:0000259" key="1">
    <source>
        <dbReference type="SMART" id="SM00849"/>
    </source>
</evidence>
<dbReference type="EMBL" id="UOEE01000050">
    <property type="protein sequence ID" value="VAV87856.1"/>
    <property type="molecule type" value="Genomic_DNA"/>
</dbReference>
<feature type="domain" description="Metallo-beta-lactamase" evidence="1">
    <location>
        <begin position="38"/>
        <end position="211"/>
    </location>
</feature>
<dbReference type="InterPro" id="IPR036388">
    <property type="entry name" value="WH-like_DNA-bd_sf"/>
</dbReference>
<dbReference type="Pfam" id="PF17778">
    <property type="entry name" value="WHD_BLACT"/>
    <property type="match status" value="1"/>
</dbReference>
<dbReference type="Gene3D" id="3.60.15.10">
    <property type="entry name" value="Ribonuclease Z/Hydroxyacylglutathione hydrolase-like"/>
    <property type="match status" value="1"/>
</dbReference>
<evidence type="ECO:0000313" key="2">
    <source>
        <dbReference type="EMBL" id="VAV87856.1"/>
    </source>
</evidence>
<organism evidence="2">
    <name type="scientific">hydrothermal vent metagenome</name>
    <dbReference type="NCBI Taxonomy" id="652676"/>
    <lineage>
        <taxon>unclassified sequences</taxon>
        <taxon>metagenomes</taxon>
        <taxon>ecological metagenomes</taxon>
    </lineage>
</organism>
<dbReference type="InterPro" id="IPR036866">
    <property type="entry name" value="RibonucZ/Hydroxyglut_hydro"/>
</dbReference>
<dbReference type="PANTHER" id="PTHR23131:SF0">
    <property type="entry name" value="ENDORIBONUCLEASE LACTB2"/>
    <property type="match status" value="1"/>
</dbReference>
<name>A0A3B0RG71_9ZZZZ</name>
<accession>A0A3B0RG71</accession>
<keyword evidence="2" id="KW-0378">Hydrolase</keyword>